<reference evidence="12 13" key="1">
    <citation type="submission" date="2019-06" db="EMBL/GenBank/DDBJ databases">
        <title>Whole genome shotgun sequence of Vibrio comitans NBRC 102076.</title>
        <authorList>
            <person name="Hosoyama A."/>
            <person name="Uohara A."/>
            <person name="Ohji S."/>
            <person name="Ichikawa N."/>
        </authorList>
    </citation>
    <scope>NUCLEOTIDE SEQUENCE [LARGE SCALE GENOMIC DNA]</scope>
    <source>
        <strain evidence="12 13">NBRC 102076</strain>
    </source>
</reference>
<dbReference type="GO" id="GO:0005978">
    <property type="term" value="P:glycogen biosynthetic process"/>
    <property type="evidence" value="ECO:0007669"/>
    <property type="project" value="UniProtKB-UniRule"/>
</dbReference>
<feature type="domain" description="Nucleotidyl transferase" evidence="10">
    <location>
        <begin position="6"/>
        <end position="272"/>
    </location>
</feature>
<dbReference type="CDD" id="cd04651">
    <property type="entry name" value="LbH_G1P_AT_C"/>
    <property type="match status" value="1"/>
</dbReference>
<dbReference type="OrthoDB" id="9801810at2"/>
<evidence type="ECO:0000256" key="9">
    <source>
        <dbReference type="HAMAP-Rule" id="MF_00624"/>
    </source>
</evidence>
<dbReference type="Pfam" id="PF24894">
    <property type="entry name" value="Hexapep_GlmU"/>
    <property type="match status" value="1"/>
</dbReference>
<dbReference type="SUPFAM" id="SSF53448">
    <property type="entry name" value="Nucleotide-diphospho-sugar transferases"/>
    <property type="match status" value="1"/>
</dbReference>
<dbReference type="InterPro" id="IPR056818">
    <property type="entry name" value="GlmU/GlgC-like_hexapep"/>
</dbReference>
<dbReference type="Gene3D" id="3.90.550.10">
    <property type="entry name" value="Spore Coat Polysaccharide Biosynthesis Protein SpsA, Chain A"/>
    <property type="match status" value="1"/>
</dbReference>
<feature type="binding site" evidence="9">
    <location>
        <position position="195"/>
    </location>
    <ligand>
        <name>alpha-D-glucose 1-phosphate</name>
        <dbReference type="ChEBI" id="CHEBI:58601"/>
    </ligand>
</feature>
<dbReference type="UniPathway" id="UPA00164"/>
<evidence type="ECO:0000256" key="1">
    <source>
        <dbReference type="ARBA" id="ARBA00010443"/>
    </source>
</evidence>
<keyword evidence="8 9" id="KW-0119">Carbohydrate metabolism</keyword>
<feature type="domain" description="Glucose-1-phosphate adenylyltransferase/Bifunctional protein GlmU-like C-terminal hexapeptide" evidence="11">
    <location>
        <begin position="295"/>
        <end position="398"/>
    </location>
</feature>
<evidence type="ECO:0000256" key="2">
    <source>
        <dbReference type="ARBA" id="ARBA00022600"/>
    </source>
</evidence>
<feature type="site" description="Could play a key role in the communication between the regulatory and the substrate sites" evidence="9">
    <location>
        <position position="96"/>
    </location>
</feature>
<dbReference type="HAMAP" id="MF_00624">
    <property type="entry name" value="GlgC"/>
    <property type="match status" value="1"/>
</dbReference>
<comment type="similarity">
    <text evidence="1 9">Belongs to the bacterial/plant glucose-1-phosphate adenylyltransferase family.</text>
</comment>
<dbReference type="PANTHER" id="PTHR43523">
    <property type="entry name" value="GLUCOSE-1-PHOSPHATE ADENYLYLTRANSFERASE-RELATED"/>
    <property type="match status" value="1"/>
</dbReference>
<dbReference type="PROSITE" id="PS00810">
    <property type="entry name" value="ADP_GLC_PYROPHOSPH_3"/>
    <property type="match status" value="1"/>
</dbReference>
<evidence type="ECO:0000256" key="3">
    <source>
        <dbReference type="ARBA" id="ARBA00022679"/>
    </source>
</evidence>
<evidence type="ECO:0000256" key="8">
    <source>
        <dbReference type="ARBA" id="ARBA00023277"/>
    </source>
</evidence>
<protein>
    <recommendedName>
        <fullName evidence="9">Glucose-1-phosphate adenylyltransferase</fullName>
        <ecNumber evidence="9">2.7.7.27</ecNumber>
    </recommendedName>
    <alternativeName>
        <fullName evidence="9">ADP-glucose pyrophosphorylase</fullName>
        <shortName evidence="9">ADPGlc PPase</shortName>
    </alternativeName>
    <alternativeName>
        <fullName evidence="9">ADP-glucose synthase</fullName>
    </alternativeName>
</protein>
<comment type="pathway">
    <text evidence="9">Glycan biosynthesis; glycogen biosynthesis.</text>
</comment>
<comment type="caution">
    <text evidence="12">The sequence shown here is derived from an EMBL/GenBank/DDBJ whole genome shotgun (WGS) entry which is preliminary data.</text>
</comment>
<evidence type="ECO:0000256" key="6">
    <source>
        <dbReference type="ARBA" id="ARBA00022840"/>
    </source>
</evidence>
<comment type="subunit">
    <text evidence="9">Homotetramer.</text>
</comment>
<sequence>MQDTLTVILAGGMGSRLAPLTQDRAKPAVPFGGKYRIIDFTLSNCLHSGLRRLLVLTQYKSHSLQKHLRDGWSIFNPELGEYITAVPPQMRKGETWYEGTADAIYQNLWLLSRSEAKHVVVLSGDHIYRMDYKPMLKQHKETGAALTIACMEVPVEEASAFGVMDTAPNKQIISFLEKPADPPTLADDPTKSLASMGIYIFSMDALVEALEQDAAIDASSHDFGHDIIPKLIDTEGVYAYRFGSEEGRVSQDAYWRDVGTIDSFYQANMDLLDPVPPIDLYQDDWGIRSYERQRPPSRTVPSVTGNQGISINSIVANGVVISGGSVQRSILSSNVKVGDGATIINSILFDEVKIGEHCELKNCIIDKHVVVPDGTKIGYDYQLDSERFTISEQGIVVVPEGYIFE</sequence>
<dbReference type="RefSeq" id="WP_141271197.1">
    <property type="nucleotide sequence ID" value="NZ_BJLH01000008.1"/>
</dbReference>
<dbReference type="PROSITE" id="PS00808">
    <property type="entry name" value="ADP_GLC_PYROPHOSPH_1"/>
    <property type="match status" value="1"/>
</dbReference>
<dbReference type="EMBL" id="BJLH01000008">
    <property type="protein sequence ID" value="GEA60792.1"/>
    <property type="molecule type" value="Genomic_DNA"/>
</dbReference>
<feature type="binding site" evidence="9">
    <location>
        <begin position="177"/>
        <end position="178"/>
    </location>
    <ligand>
        <name>alpha-D-glucose 1-phosphate</name>
        <dbReference type="ChEBI" id="CHEBI:58601"/>
    </ligand>
</feature>
<evidence type="ECO:0000256" key="5">
    <source>
        <dbReference type="ARBA" id="ARBA00022741"/>
    </source>
</evidence>
<keyword evidence="13" id="KW-1185">Reference proteome</keyword>
<keyword evidence="4 9" id="KW-0548">Nucleotidyltransferase</keyword>
<dbReference type="Pfam" id="PF00483">
    <property type="entry name" value="NTP_transferase"/>
    <property type="match status" value="1"/>
</dbReference>
<gene>
    <name evidence="12" type="primary">glgC2</name>
    <name evidence="9" type="synonym">glgC</name>
    <name evidence="12" type="ORF">VCO01S_19850</name>
</gene>
<evidence type="ECO:0000256" key="7">
    <source>
        <dbReference type="ARBA" id="ARBA00023056"/>
    </source>
</evidence>
<keyword evidence="7 9" id="KW-0320">Glycogen biosynthesis</keyword>
<dbReference type="PROSITE" id="PS00809">
    <property type="entry name" value="ADP_GLC_PYROPHOSPH_2"/>
    <property type="match status" value="1"/>
</dbReference>
<evidence type="ECO:0000259" key="11">
    <source>
        <dbReference type="Pfam" id="PF24894"/>
    </source>
</evidence>
<proteinExistence type="inferred from homology"/>
<feature type="binding site" evidence="9">
    <location>
        <position position="162"/>
    </location>
    <ligand>
        <name>alpha-D-glucose 1-phosphate</name>
        <dbReference type="ChEBI" id="CHEBI:58601"/>
    </ligand>
</feature>
<keyword evidence="5 9" id="KW-0547">Nucleotide-binding</keyword>
<dbReference type="SUPFAM" id="SSF51161">
    <property type="entry name" value="Trimeric LpxA-like enzymes"/>
    <property type="match status" value="1"/>
</dbReference>
<dbReference type="Proteomes" id="UP000318242">
    <property type="component" value="Unassembled WGS sequence"/>
</dbReference>
<evidence type="ECO:0000313" key="12">
    <source>
        <dbReference type="EMBL" id="GEA60792.1"/>
    </source>
</evidence>
<dbReference type="Gene3D" id="2.160.10.10">
    <property type="entry name" value="Hexapeptide repeat proteins"/>
    <property type="match status" value="1"/>
</dbReference>
<dbReference type="NCBIfam" id="TIGR02091">
    <property type="entry name" value="glgC"/>
    <property type="match status" value="1"/>
</dbReference>
<dbReference type="NCBIfam" id="NF001947">
    <property type="entry name" value="PRK00725.1"/>
    <property type="match status" value="1"/>
</dbReference>
<keyword evidence="6 9" id="KW-0067">ATP-binding</keyword>
<accession>A0A4Y3INX2</accession>
<dbReference type="AlphaFoldDB" id="A0A4Y3INX2"/>
<dbReference type="CDD" id="cd02508">
    <property type="entry name" value="ADP_Glucose_PP"/>
    <property type="match status" value="1"/>
</dbReference>
<feature type="site" description="Could play a key role in the communication between the regulatory and the substrate sites" evidence="9">
    <location>
        <position position="58"/>
    </location>
</feature>
<dbReference type="InterPro" id="IPR011831">
    <property type="entry name" value="ADP-Glc_PPase"/>
</dbReference>
<feature type="binding site" evidence="9">
    <location>
        <position position="97"/>
    </location>
    <ligand>
        <name>alpha-D-glucose 1-phosphate</name>
        <dbReference type="ChEBI" id="CHEBI:58601"/>
    </ligand>
</feature>
<keyword evidence="3 9" id="KW-0808">Transferase</keyword>
<dbReference type="NCBIfam" id="NF002023">
    <property type="entry name" value="PRK00844.1"/>
    <property type="match status" value="1"/>
</dbReference>
<dbReference type="GO" id="GO:0008878">
    <property type="term" value="F:glucose-1-phosphate adenylyltransferase activity"/>
    <property type="evidence" value="ECO:0007669"/>
    <property type="project" value="UniProtKB-UniRule"/>
</dbReference>
<name>A0A4Y3INX2_9VIBR</name>
<dbReference type="GO" id="GO:0005524">
    <property type="term" value="F:ATP binding"/>
    <property type="evidence" value="ECO:0007669"/>
    <property type="project" value="UniProtKB-KW"/>
</dbReference>
<evidence type="ECO:0000259" key="10">
    <source>
        <dbReference type="Pfam" id="PF00483"/>
    </source>
</evidence>
<evidence type="ECO:0000256" key="4">
    <source>
        <dbReference type="ARBA" id="ARBA00022695"/>
    </source>
</evidence>
<dbReference type="InterPro" id="IPR011004">
    <property type="entry name" value="Trimer_LpxA-like_sf"/>
</dbReference>
<evidence type="ECO:0000313" key="13">
    <source>
        <dbReference type="Proteomes" id="UP000318242"/>
    </source>
</evidence>
<comment type="catalytic activity">
    <reaction evidence="9">
        <text>alpha-D-glucose 1-phosphate + ATP + H(+) = ADP-alpha-D-glucose + diphosphate</text>
        <dbReference type="Rhea" id="RHEA:12120"/>
        <dbReference type="ChEBI" id="CHEBI:15378"/>
        <dbReference type="ChEBI" id="CHEBI:30616"/>
        <dbReference type="ChEBI" id="CHEBI:33019"/>
        <dbReference type="ChEBI" id="CHEBI:57498"/>
        <dbReference type="ChEBI" id="CHEBI:58601"/>
        <dbReference type="EC" id="2.7.7.27"/>
    </reaction>
</comment>
<dbReference type="InterPro" id="IPR005835">
    <property type="entry name" value="NTP_transferase_dom"/>
</dbReference>
<dbReference type="InterPro" id="IPR023049">
    <property type="entry name" value="GlgC_bac"/>
</dbReference>
<dbReference type="PANTHER" id="PTHR43523:SF2">
    <property type="entry name" value="GLUCOSE-1-PHOSPHATE ADENYLYLTRANSFERASE"/>
    <property type="match status" value="1"/>
</dbReference>
<dbReference type="EC" id="2.7.7.27" evidence="9"/>
<organism evidence="12 13">
    <name type="scientific">Vibrio comitans NBRC 102076</name>
    <dbReference type="NCBI Taxonomy" id="1219078"/>
    <lineage>
        <taxon>Bacteria</taxon>
        <taxon>Pseudomonadati</taxon>
        <taxon>Pseudomonadota</taxon>
        <taxon>Gammaproteobacteria</taxon>
        <taxon>Vibrionales</taxon>
        <taxon>Vibrionaceae</taxon>
        <taxon>Vibrio</taxon>
    </lineage>
</organism>
<keyword evidence="2 9" id="KW-0321">Glycogen metabolism</keyword>
<dbReference type="InterPro" id="IPR005836">
    <property type="entry name" value="ADP_Glu_pyroP_CS"/>
</dbReference>
<dbReference type="InterPro" id="IPR029044">
    <property type="entry name" value="Nucleotide-diphossugar_trans"/>
</dbReference>
<comment type="function">
    <text evidence="9">Involved in the biosynthesis of ADP-glucose, a building block required for the elongation reactions to produce glycogen. Catalyzes the reaction between ATP and alpha-D-glucose 1-phosphate (G1P) to produce pyrophosphate and ADP-Glc.</text>
</comment>